<dbReference type="Gene3D" id="1.20.1250.20">
    <property type="entry name" value="MFS general substrate transporter like domains"/>
    <property type="match status" value="3"/>
</dbReference>
<feature type="transmembrane region" description="Helical" evidence="7">
    <location>
        <begin position="109"/>
        <end position="128"/>
    </location>
</feature>
<dbReference type="EMBL" id="PNBA02000002">
    <property type="protein sequence ID" value="KAG6431970.1"/>
    <property type="molecule type" value="Genomic_DNA"/>
</dbReference>
<proteinExistence type="inferred from homology"/>
<dbReference type="FunFam" id="1.20.1250.20:FF:000410">
    <property type="entry name" value="POT family protein"/>
    <property type="match status" value="1"/>
</dbReference>
<feature type="transmembrane region" description="Helical" evidence="7">
    <location>
        <begin position="633"/>
        <end position="649"/>
    </location>
</feature>
<accession>A0A8X8YFE6</accession>
<dbReference type="InterPro" id="IPR000109">
    <property type="entry name" value="POT_fam"/>
</dbReference>
<comment type="similarity">
    <text evidence="6">Belongs to the major facilitator superfamily. Phosphate:H(+) symporter (TC 2.A.1.9) family.</text>
</comment>
<evidence type="ECO:0000256" key="3">
    <source>
        <dbReference type="ARBA" id="ARBA00022692"/>
    </source>
</evidence>
<keyword evidence="4 7" id="KW-1133">Transmembrane helix</keyword>
<feature type="transmembrane region" description="Helical" evidence="7">
    <location>
        <begin position="601"/>
        <end position="621"/>
    </location>
</feature>
<gene>
    <name evidence="8" type="ORF">SASPL_103542</name>
</gene>
<feature type="transmembrane region" description="Helical" evidence="7">
    <location>
        <begin position="411"/>
        <end position="428"/>
    </location>
</feature>
<comment type="similarity">
    <text evidence="2">Belongs to the major facilitator superfamily. Proton-dependent oligopeptide transporter (POT/PTR) (TC 2.A.17) family.</text>
</comment>
<evidence type="ECO:0008006" key="10">
    <source>
        <dbReference type="Google" id="ProtNLM"/>
    </source>
</evidence>
<dbReference type="PANTHER" id="PTHR11654">
    <property type="entry name" value="OLIGOPEPTIDE TRANSPORTER-RELATED"/>
    <property type="match status" value="1"/>
</dbReference>
<comment type="subcellular location">
    <subcellularLocation>
        <location evidence="1">Membrane</location>
        <topology evidence="1">Multi-pass membrane protein</topology>
    </subcellularLocation>
</comment>
<feature type="transmembrane region" description="Helical" evidence="7">
    <location>
        <begin position="767"/>
        <end position="788"/>
    </location>
</feature>
<reference evidence="8" key="2">
    <citation type="submission" date="2020-08" db="EMBL/GenBank/DDBJ databases">
        <title>Plant Genome Project.</title>
        <authorList>
            <person name="Zhang R.-G."/>
        </authorList>
    </citation>
    <scope>NUCLEOTIDE SEQUENCE</scope>
    <source>
        <strain evidence="8">Huo1</strain>
        <tissue evidence="8">Leaf</tissue>
    </source>
</reference>
<keyword evidence="9" id="KW-1185">Reference proteome</keyword>
<comment type="caution">
    <text evidence="8">The sequence shown here is derived from an EMBL/GenBank/DDBJ whole genome shotgun (WGS) entry which is preliminary data.</text>
</comment>
<keyword evidence="5 7" id="KW-0472">Membrane</keyword>
<protein>
    <recommendedName>
        <fullName evidence="10">Solute carrier family 15 (Peptide/histidine transporter), member 3/4</fullName>
    </recommendedName>
</protein>
<evidence type="ECO:0000256" key="7">
    <source>
        <dbReference type="SAM" id="Phobius"/>
    </source>
</evidence>
<evidence type="ECO:0000256" key="2">
    <source>
        <dbReference type="ARBA" id="ARBA00005982"/>
    </source>
</evidence>
<evidence type="ECO:0000313" key="9">
    <source>
        <dbReference type="Proteomes" id="UP000298416"/>
    </source>
</evidence>
<sequence length="803" mass="87494">MDIGAAISETEAQLLDDAVPGFVDFSGRPSIRSKSGLWNSASFIIGVEIAEKFACSGISANLIMYLTGPLGQSIAAAAANVNAWNGTASLLPLLGAFIADSFLGRYRTIIISVVLYILVNMFNFRILINKQSLGFMSLSASLHSDCKTKVNAYDDCSPPPLEFVGFYLSLYLAAFAEGGMRPCIQAFGADQFDGNDINESKSKSSFFNWWVFAMSAGALLALLILNYVQDNFSWELGFGIPCVVMFVALLLYLLGSLTYRFRLHSDENNPFVRIGRVFMRPTRNHVVPPYAFVDAKHGRMEFLDRARTEVRSSGCSEDDIGDARALLDLLPIWCTCLGFAVVIAQGSTLFTKQGQTMDREIFYGLEIPAATLQSLVCLTILFLVPVYDWVLVPAAQSLTGRPTGISMLQRIGAGLFMLLLSMVIAALVEMQRLNVAADCGMMDDAGATLPMSVWWLAPQYMLFGLADVFAIVGLQEFFYDQVPSDLKKRMDMISTNSATGDDSTPLLDDVVRGVVGFDGGPAHRSKSGCWKSASFIIGVEVAERFAYYGISSNLISYLTGPLGESTEAAAAAVNAWNGAAMLLPLLGAFAADSSLGRYRTIIIASLLYVLGLGLLSLSATLHSSDSSPPPLEVVFFFFSLYLVAFAQGGHKPCVQAFGADQFDDEDEAELVEKSSFFNWWFRVRSSHKNPFVRIGPALAAAARARPTFMPTSMLKEESSDIEEARELLRIAPICASCLGYSIVFAQAPTLFTKQGSTMDRSFAFGLQIPSASLQSLTCLSIVAFIPLYDRVLPLWRGDEFPSL</sequence>
<dbReference type="GO" id="GO:0022857">
    <property type="term" value="F:transmembrane transporter activity"/>
    <property type="evidence" value="ECO:0007669"/>
    <property type="project" value="InterPro"/>
</dbReference>
<organism evidence="8">
    <name type="scientific">Salvia splendens</name>
    <name type="common">Scarlet sage</name>
    <dbReference type="NCBI Taxonomy" id="180675"/>
    <lineage>
        <taxon>Eukaryota</taxon>
        <taxon>Viridiplantae</taxon>
        <taxon>Streptophyta</taxon>
        <taxon>Embryophyta</taxon>
        <taxon>Tracheophyta</taxon>
        <taxon>Spermatophyta</taxon>
        <taxon>Magnoliopsida</taxon>
        <taxon>eudicotyledons</taxon>
        <taxon>Gunneridae</taxon>
        <taxon>Pentapetalae</taxon>
        <taxon>asterids</taxon>
        <taxon>lamiids</taxon>
        <taxon>Lamiales</taxon>
        <taxon>Lamiaceae</taxon>
        <taxon>Nepetoideae</taxon>
        <taxon>Mentheae</taxon>
        <taxon>Salviinae</taxon>
        <taxon>Salvia</taxon>
        <taxon>Salvia subgen. Calosphace</taxon>
        <taxon>core Calosphace</taxon>
    </lineage>
</organism>
<feature type="transmembrane region" description="Helical" evidence="7">
    <location>
        <begin position="370"/>
        <end position="390"/>
    </location>
</feature>
<dbReference type="InterPro" id="IPR036259">
    <property type="entry name" value="MFS_trans_sf"/>
</dbReference>
<dbReference type="SUPFAM" id="SSF103473">
    <property type="entry name" value="MFS general substrate transporter"/>
    <property type="match status" value="2"/>
</dbReference>
<dbReference type="AlphaFoldDB" id="A0A8X8YFE6"/>
<keyword evidence="3 7" id="KW-0812">Transmembrane</keyword>
<feature type="transmembrane region" description="Helical" evidence="7">
    <location>
        <begin position="330"/>
        <end position="350"/>
    </location>
</feature>
<dbReference type="GO" id="GO:0016020">
    <property type="term" value="C:membrane"/>
    <property type="evidence" value="ECO:0007669"/>
    <property type="project" value="UniProtKB-SubCell"/>
</dbReference>
<evidence type="ECO:0000256" key="5">
    <source>
        <dbReference type="ARBA" id="ARBA00023136"/>
    </source>
</evidence>
<evidence type="ECO:0000313" key="8">
    <source>
        <dbReference type="EMBL" id="KAG6431970.1"/>
    </source>
</evidence>
<dbReference type="Pfam" id="PF00854">
    <property type="entry name" value="PTR2"/>
    <property type="match status" value="3"/>
</dbReference>
<dbReference type="Proteomes" id="UP000298416">
    <property type="component" value="Unassembled WGS sequence"/>
</dbReference>
<name>A0A8X8YFE6_SALSN</name>
<reference evidence="8" key="1">
    <citation type="submission" date="2018-01" db="EMBL/GenBank/DDBJ databases">
        <authorList>
            <person name="Mao J.F."/>
        </authorList>
    </citation>
    <scope>NUCLEOTIDE SEQUENCE</scope>
    <source>
        <strain evidence="8">Huo1</strain>
        <tissue evidence="8">Leaf</tissue>
    </source>
</reference>
<evidence type="ECO:0000256" key="1">
    <source>
        <dbReference type="ARBA" id="ARBA00004141"/>
    </source>
</evidence>
<feature type="transmembrane region" description="Helical" evidence="7">
    <location>
        <begin position="207"/>
        <end position="228"/>
    </location>
</feature>
<evidence type="ECO:0000256" key="6">
    <source>
        <dbReference type="ARBA" id="ARBA00044504"/>
    </source>
</evidence>
<feature type="transmembrane region" description="Helical" evidence="7">
    <location>
        <begin position="460"/>
        <end position="479"/>
    </location>
</feature>
<feature type="transmembrane region" description="Helical" evidence="7">
    <location>
        <begin position="234"/>
        <end position="254"/>
    </location>
</feature>
<evidence type="ECO:0000256" key="4">
    <source>
        <dbReference type="ARBA" id="ARBA00022989"/>
    </source>
</evidence>